<dbReference type="PANTHER" id="PTHR34310">
    <property type="entry name" value="DUF427 DOMAIN PROTEIN (AFU_ORTHOLOGUE AFUA_3G02220)"/>
    <property type="match status" value="1"/>
</dbReference>
<evidence type="ECO:0000313" key="2">
    <source>
        <dbReference type="EMBL" id="MBB4919866.1"/>
    </source>
</evidence>
<organism evidence="2 3">
    <name type="scientific">Streptosporangium saharense</name>
    <dbReference type="NCBI Taxonomy" id="1706840"/>
    <lineage>
        <taxon>Bacteria</taxon>
        <taxon>Bacillati</taxon>
        <taxon>Actinomycetota</taxon>
        <taxon>Actinomycetes</taxon>
        <taxon>Streptosporangiales</taxon>
        <taxon>Streptosporangiaceae</taxon>
        <taxon>Streptosporangium</taxon>
    </lineage>
</organism>
<reference evidence="2 3" key="1">
    <citation type="submission" date="2020-08" db="EMBL/GenBank/DDBJ databases">
        <title>Genomic Encyclopedia of Type Strains, Phase III (KMG-III): the genomes of soil and plant-associated and newly described type strains.</title>
        <authorList>
            <person name="Whitman W."/>
        </authorList>
    </citation>
    <scope>NUCLEOTIDE SEQUENCE [LARGE SCALE GENOMIC DNA]</scope>
    <source>
        <strain evidence="2 3">CECT 8840</strain>
    </source>
</reference>
<dbReference type="PANTHER" id="PTHR34310:SF5">
    <property type="entry name" value="DUF427 DOMAIN PROTEIN (AFU_ORTHOLOGUE AFUA_3G02220)"/>
    <property type="match status" value="1"/>
</dbReference>
<dbReference type="EMBL" id="JACHJP010000011">
    <property type="protein sequence ID" value="MBB4919866.1"/>
    <property type="molecule type" value="Genomic_DNA"/>
</dbReference>
<keyword evidence="3" id="KW-1185">Reference proteome</keyword>
<feature type="domain" description="DUF427" evidence="1">
    <location>
        <begin position="3"/>
        <end position="88"/>
    </location>
</feature>
<dbReference type="Proteomes" id="UP000552644">
    <property type="component" value="Unassembled WGS sequence"/>
</dbReference>
<protein>
    <submittedName>
        <fullName evidence="2">Uncharacterized protein (DUF427 family)</fullName>
    </submittedName>
</protein>
<evidence type="ECO:0000313" key="3">
    <source>
        <dbReference type="Proteomes" id="UP000552644"/>
    </source>
</evidence>
<evidence type="ECO:0000259" key="1">
    <source>
        <dbReference type="Pfam" id="PF04248"/>
    </source>
</evidence>
<accession>A0A7W7QUA1</accession>
<name>A0A7W7QUA1_9ACTN</name>
<sequence length="94" mass="10483">MATARWNGEIIAESDETVIVEGNHYFPVESVSSEYLKPSETTTVCGWKGTANYYTLNVEGQENPDAVWYYADPKAEAAEIKGRVAFWKGVEVTD</sequence>
<dbReference type="AlphaFoldDB" id="A0A7W7QUA1"/>
<dbReference type="Pfam" id="PF04248">
    <property type="entry name" value="NTP_transf_9"/>
    <property type="match status" value="1"/>
</dbReference>
<gene>
    <name evidence="2" type="ORF">FHS44_007010</name>
</gene>
<dbReference type="Gene3D" id="2.170.150.40">
    <property type="entry name" value="Domain of unknown function (DUF427)"/>
    <property type="match status" value="1"/>
</dbReference>
<dbReference type="RefSeq" id="WP_184722867.1">
    <property type="nucleotide sequence ID" value="NZ_JACHJP010000011.1"/>
</dbReference>
<proteinExistence type="predicted"/>
<dbReference type="InterPro" id="IPR007361">
    <property type="entry name" value="DUF427"/>
</dbReference>
<comment type="caution">
    <text evidence="2">The sequence shown here is derived from an EMBL/GenBank/DDBJ whole genome shotgun (WGS) entry which is preliminary data.</text>
</comment>
<dbReference type="InterPro" id="IPR038694">
    <property type="entry name" value="DUF427_sf"/>
</dbReference>